<protein>
    <submittedName>
        <fullName evidence="1">Uncharacterized protein</fullName>
    </submittedName>
</protein>
<dbReference type="EMBL" id="JACXVP010000005">
    <property type="protein sequence ID" value="KAG5605599.1"/>
    <property type="molecule type" value="Genomic_DNA"/>
</dbReference>
<keyword evidence="2" id="KW-1185">Reference proteome</keyword>
<proteinExistence type="predicted"/>
<comment type="caution">
    <text evidence="1">The sequence shown here is derived from an EMBL/GenBank/DDBJ whole genome shotgun (WGS) entry which is preliminary data.</text>
</comment>
<organism evidence="1 2">
    <name type="scientific">Solanum commersonii</name>
    <name type="common">Commerson's wild potato</name>
    <name type="synonym">Commerson's nightshade</name>
    <dbReference type="NCBI Taxonomy" id="4109"/>
    <lineage>
        <taxon>Eukaryota</taxon>
        <taxon>Viridiplantae</taxon>
        <taxon>Streptophyta</taxon>
        <taxon>Embryophyta</taxon>
        <taxon>Tracheophyta</taxon>
        <taxon>Spermatophyta</taxon>
        <taxon>Magnoliopsida</taxon>
        <taxon>eudicotyledons</taxon>
        <taxon>Gunneridae</taxon>
        <taxon>Pentapetalae</taxon>
        <taxon>asterids</taxon>
        <taxon>lamiids</taxon>
        <taxon>Solanales</taxon>
        <taxon>Solanaceae</taxon>
        <taxon>Solanoideae</taxon>
        <taxon>Solaneae</taxon>
        <taxon>Solanum</taxon>
    </lineage>
</organism>
<dbReference type="Proteomes" id="UP000824120">
    <property type="component" value="Chromosome 5"/>
</dbReference>
<name>A0A9J5Z0Z5_SOLCO</name>
<accession>A0A9J5Z0Z5</accession>
<reference evidence="1 2" key="1">
    <citation type="submission" date="2020-09" db="EMBL/GenBank/DDBJ databases">
        <title>De no assembly of potato wild relative species, Solanum commersonii.</title>
        <authorList>
            <person name="Cho K."/>
        </authorList>
    </citation>
    <scope>NUCLEOTIDE SEQUENCE [LARGE SCALE GENOMIC DNA]</scope>
    <source>
        <strain evidence="1">LZ3.2</strain>
        <tissue evidence="1">Leaf</tissue>
    </source>
</reference>
<gene>
    <name evidence="1" type="ORF">H5410_027091</name>
</gene>
<feature type="non-terminal residue" evidence="1">
    <location>
        <position position="130"/>
    </location>
</feature>
<sequence length="130" mass="14768">MLLTILQKLNEKDRVLEKIKKNVKVLHQMSGSHSRSIQLIDSLGSCNASHTSDTRQGVFCFCRIGHEKFVKKYKMKYISPTGQSPTRSATTTKTVVWILTLIEGPIKLGEIDEHSTDRRVVKKIQLMSLN</sequence>
<evidence type="ECO:0000313" key="2">
    <source>
        <dbReference type="Proteomes" id="UP000824120"/>
    </source>
</evidence>
<dbReference type="AlphaFoldDB" id="A0A9J5Z0Z5"/>
<evidence type="ECO:0000313" key="1">
    <source>
        <dbReference type="EMBL" id="KAG5605599.1"/>
    </source>
</evidence>